<evidence type="ECO:0000313" key="5">
    <source>
        <dbReference type="Proteomes" id="UP001596435"/>
    </source>
</evidence>
<dbReference type="PANTHER" id="PTHR35004:SF7">
    <property type="entry name" value="INTEGRASE PROTEIN"/>
    <property type="match status" value="1"/>
</dbReference>
<dbReference type="EMBL" id="JBHTAJ010000006">
    <property type="protein sequence ID" value="MFC7178872.1"/>
    <property type="molecule type" value="Genomic_DNA"/>
</dbReference>
<reference evidence="5" key="1">
    <citation type="journal article" date="2019" name="Int. J. Syst. Evol. Microbiol.">
        <title>The Global Catalogue of Microorganisms (GCM) 10K type strain sequencing project: providing services to taxonomists for standard genome sequencing and annotation.</title>
        <authorList>
            <consortium name="The Broad Institute Genomics Platform"/>
            <consortium name="The Broad Institute Genome Sequencing Center for Infectious Disease"/>
            <person name="Wu L."/>
            <person name="Ma J."/>
        </authorList>
    </citation>
    <scope>NUCLEOTIDE SEQUENCE [LARGE SCALE GENOMIC DNA]</scope>
    <source>
        <strain evidence="5">CGMCC 1.12859</strain>
    </source>
</reference>
<comment type="caution">
    <text evidence="4">The sequence shown here is derived from an EMBL/GenBank/DDBJ whole genome shotgun (WGS) entry which is preliminary data.</text>
</comment>
<dbReference type="InterPro" id="IPR010332">
    <property type="entry name" value="ATPase_terminase-su_N"/>
</dbReference>
<sequence length="504" mass="54058">MLTEKEYRDVCALRGQGWSVSAIARHLGRDRKTVRSYLAGDRTVGVRRTEQDGFLRYSRYCRQRLLDEPHLRATVLFDELVELGYRGGYSTFTRALRKYRVRPACERCLASLRPGDGPVSAPSVEDVRFDWLSFPDPPAGWGCRSQAHVLMASVPRTGRWRAVLAESSEFPQLVEATDRVLRHLGGTGGRWLFDPVAAACCPGTGRATAAFARVARYYGAAVDCRTTRGAGARPAAGGPEAIARFWWRTVGGHTRLQAAQDGLDQLARWTDTVPAQPGDAGPTGRPVAASGLSALPAAPFPALIRAPRTVTRHNLVAFRGNLYAVPFDLVGALVEVRWRLDETHLSISTMRGAVIARHFLAPRGAGLVVCGRGLDITLERPGRSVPAGAWPCRERDGAVSRPPSAAALAEAAALRVRIPAQGQGRALPPRAARPDIPPPAGTAALPPVPGGPNVAVEVRRAITAITEAARSGDDGRIRALLADLASADTALPAPRGRADLPLVE</sequence>
<feature type="region of interest" description="Disordered" evidence="1">
    <location>
        <begin position="423"/>
        <end position="448"/>
    </location>
</feature>
<dbReference type="PANTHER" id="PTHR35004">
    <property type="entry name" value="TRANSPOSASE RV3428C-RELATED"/>
    <property type="match status" value="1"/>
</dbReference>
<dbReference type="Gene3D" id="1.10.10.60">
    <property type="entry name" value="Homeodomain-like"/>
    <property type="match status" value="1"/>
</dbReference>
<feature type="domain" description="Transposase for insertion sequence element IS21-like C-terminal" evidence="3">
    <location>
        <begin position="295"/>
        <end position="359"/>
    </location>
</feature>
<name>A0ABW2FRY9_9ACTN</name>
<gene>
    <name evidence="4" type="ORF">ACFQMG_04760</name>
</gene>
<evidence type="ECO:0000259" key="2">
    <source>
        <dbReference type="Pfam" id="PF06056"/>
    </source>
</evidence>
<accession>A0ABW2FRY9</accession>
<dbReference type="Pfam" id="PF06056">
    <property type="entry name" value="Terminase_5"/>
    <property type="match status" value="1"/>
</dbReference>
<feature type="domain" description="Terminase ATPase subunit N-terminal" evidence="2">
    <location>
        <begin position="16"/>
        <end position="42"/>
    </location>
</feature>
<protein>
    <submittedName>
        <fullName evidence="4">IS21 family transposase</fullName>
    </submittedName>
</protein>
<evidence type="ECO:0000256" key="1">
    <source>
        <dbReference type="SAM" id="MobiDB-lite"/>
    </source>
</evidence>
<dbReference type="Pfam" id="PF22483">
    <property type="entry name" value="Mu-transpos_C_2"/>
    <property type="match status" value="1"/>
</dbReference>
<dbReference type="RefSeq" id="WP_345706851.1">
    <property type="nucleotide sequence ID" value="NZ_BAABKV010000001.1"/>
</dbReference>
<proteinExistence type="predicted"/>
<feature type="compositionally biased region" description="Pro residues" evidence="1">
    <location>
        <begin position="435"/>
        <end position="448"/>
    </location>
</feature>
<evidence type="ECO:0000313" key="4">
    <source>
        <dbReference type="EMBL" id="MFC7178872.1"/>
    </source>
</evidence>
<dbReference type="Proteomes" id="UP001596435">
    <property type="component" value="Unassembled WGS sequence"/>
</dbReference>
<evidence type="ECO:0000259" key="3">
    <source>
        <dbReference type="Pfam" id="PF22483"/>
    </source>
</evidence>
<keyword evidence="5" id="KW-1185">Reference proteome</keyword>
<organism evidence="4 5">
    <name type="scientific">Kitasatospora paranensis</name>
    <dbReference type="NCBI Taxonomy" id="258053"/>
    <lineage>
        <taxon>Bacteria</taxon>
        <taxon>Bacillati</taxon>
        <taxon>Actinomycetota</taxon>
        <taxon>Actinomycetes</taxon>
        <taxon>Kitasatosporales</taxon>
        <taxon>Streptomycetaceae</taxon>
        <taxon>Kitasatospora</taxon>
    </lineage>
</organism>
<dbReference type="InterPro" id="IPR054353">
    <property type="entry name" value="IstA-like_C"/>
</dbReference>